<feature type="region of interest" description="Disordered" evidence="1">
    <location>
        <begin position="41"/>
        <end position="61"/>
    </location>
</feature>
<comment type="caution">
    <text evidence="2">The sequence shown here is derived from an EMBL/GenBank/DDBJ whole genome shotgun (WGS) entry which is preliminary data.</text>
</comment>
<evidence type="ECO:0000313" key="3">
    <source>
        <dbReference type="Proteomes" id="UP000600080"/>
    </source>
</evidence>
<protein>
    <submittedName>
        <fullName evidence="2">Uncharacterized protein</fullName>
    </submittedName>
</protein>
<sequence length="61" mass="6560">MVDDVRCGVEAEQERSGCADEAQRHGAEGKIVGVTGYLHELPNNGEVEERGSQDEGSHSHP</sequence>
<feature type="compositionally biased region" description="Basic and acidic residues" evidence="1">
    <location>
        <begin position="47"/>
        <end position="61"/>
    </location>
</feature>
<dbReference type="Proteomes" id="UP000600080">
    <property type="component" value="Unassembled WGS sequence"/>
</dbReference>
<name>A0ABQ2JQE8_9ACTN</name>
<evidence type="ECO:0000313" key="2">
    <source>
        <dbReference type="EMBL" id="GGN51503.1"/>
    </source>
</evidence>
<accession>A0ABQ2JQE8</accession>
<reference evidence="3" key="1">
    <citation type="journal article" date="2019" name="Int. J. Syst. Evol. Microbiol.">
        <title>The Global Catalogue of Microorganisms (GCM) 10K type strain sequencing project: providing services to taxonomists for standard genome sequencing and annotation.</title>
        <authorList>
            <consortium name="The Broad Institute Genomics Platform"/>
            <consortium name="The Broad Institute Genome Sequencing Center for Infectious Disease"/>
            <person name="Wu L."/>
            <person name="Ma J."/>
        </authorList>
    </citation>
    <scope>NUCLEOTIDE SEQUENCE [LARGE SCALE GENOMIC DNA]</scope>
    <source>
        <strain evidence="3">CGMCC 4.7323</strain>
    </source>
</reference>
<keyword evidence="3" id="KW-1185">Reference proteome</keyword>
<dbReference type="EMBL" id="BMND01000018">
    <property type="protein sequence ID" value="GGN51503.1"/>
    <property type="molecule type" value="Genomic_DNA"/>
</dbReference>
<organism evidence="2 3">
    <name type="scientific">Streptomyces kronopolitis</name>
    <dbReference type="NCBI Taxonomy" id="1612435"/>
    <lineage>
        <taxon>Bacteria</taxon>
        <taxon>Bacillati</taxon>
        <taxon>Actinomycetota</taxon>
        <taxon>Actinomycetes</taxon>
        <taxon>Kitasatosporales</taxon>
        <taxon>Streptomycetaceae</taxon>
        <taxon>Streptomyces</taxon>
    </lineage>
</organism>
<gene>
    <name evidence="2" type="ORF">GCM10012285_41710</name>
</gene>
<feature type="region of interest" description="Disordered" evidence="1">
    <location>
        <begin position="1"/>
        <end position="22"/>
    </location>
</feature>
<evidence type="ECO:0000256" key="1">
    <source>
        <dbReference type="SAM" id="MobiDB-lite"/>
    </source>
</evidence>
<proteinExistence type="predicted"/>